<reference evidence="1" key="3">
    <citation type="journal article" date="2019" name="G3 (Bethesda)">
        <title>Hybrid Assembly of the Genome of the Entomopathogenic Nematode Steinernema carpocapsae Identifies the X-Chromosome.</title>
        <authorList>
            <person name="Serra L."/>
            <person name="Macchietto M."/>
            <person name="Macias-Munoz A."/>
            <person name="McGill C.J."/>
            <person name="Rodriguez I.M."/>
            <person name="Rodriguez B."/>
            <person name="Murad R."/>
            <person name="Mortazavi A."/>
        </authorList>
    </citation>
    <scope>NUCLEOTIDE SEQUENCE [LARGE SCALE GENOMIC DNA]</scope>
    <source>
        <strain evidence="1">ALL</strain>
    </source>
</reference>
<reference evidence="1" key="2">
    <citation type="journal article" date="2015" name="Genome Biol.">
        <title>Comparative genomics of Steinernema reveals deeply conserved gene regulatory networks.</title>
        <authorList>
            <person name="Dillman A.R."/>
            <person name="Macchietto M."/>
            <person name="Porter C.F."/>
            <person name="Rogers A."/>
            <person name="Williams B."/>
            <person name="Antoshechkin I."/>
            <person name="Lee M.M."/>
            <person name="Goodwin Z."/>
            <person name="Lu X."/>
            <person name="Lewis E.E."/>
            <person name="Goodrich-Blair H."/>
            <person name="Stock S.P."/>
            <person name="Adams B.J."/>
            <person name="Sternberg P.W."/>
            <person name="Mortazavi A."/>
        </authorList>
    </citation>
    <scope>NUCLEOTIDE SEQUENCE [LARGE SCALE GENOMIC DNA]</scope>
    <source>
        <strain evidence="1">ALL</strain>
    </source>
</reference>
<reference evidence="1" key="1">
    <citation type="submission" date="2013-11" db="EMBL/GenBank/DDBJ databases">
        <authorList>
            <person name="Sternberg P."/>
            <person name="Dillman A."/>
            <person name="Macchietto M."/>
        </authorList>
    </citation>
    <scope>NUCLEOTIDE SEQUENCE</scope>
    <source>
        <strain evidence="1">ALL</strain>
    </source>
</reference>
<accession>A0A4U8V4A6</accession>
<protein>
    <submittedName>
        <fullName evidence="1">Uncharacterized protein</fullName>
    </submittedName>
</protein>
<gene>
    <name evidence="1" type="ORF">L596_006428</name>
</gene>
<sequence>MLALYLRRAWLSDEWIDIFSSWKNLNSIEIGNIFCDRVLPLLKNVLRQGSLLQLAVYDIYGYDRELDLFCRFLEQKQFLNLLFNEECEPMIDRIQTENNLERFTGSTITWDFDCTLHNDSFEGLGLVDDDTIQYKKKNLVVSYFNASYFYDDIPKARTVQEFADEVWRSEMRFL</sequence>
<dbReference type="AlphaFoldDB" id="A0A4U8V4A6"/>
<organism evidence="1">
    <name type="scientific">Steinernema carpocapsae</name>
    <name type="common">Entomopathogenic nematode</name>
    <dbReference type="NCBI Taxonomy" id="34508"/>
    <lineage>
        <taxon>Eukaryota</taxon>
        <taxon>Metazoa</taxon>
        <taxon>Ecdysozoa</taxon>
        <taxon>Nematoda</taxon>
        <taxon>Chromadorea</taxon>
        <taxon>Rhabditida</taxon>
        <taxon>Tylenchina</taxon>
        <taxon>Panagrolaimomorpha</taxon>
        <taxon>Strongyloidoidea</taxon>
        <taxon>Steinernematidae</taxon>
        <taxon>Steinernema</taxon>
    </lineage>
</organism>
<name>A0A4U8V4A6_STECR</name>
<dbReference type="EMBL" id="AZBU02000001">
    <property type="protein sequence ID" value="TMS39984.1"/>
    <property type="molecule type" value="Genomic_DNA"/>
</dbReference>
<proteinExistence type="predicted"/>
<evidence type="ECO:0000313" key="1">
    <source>
        <dbReference type="EMBL" id="TMS39984.1"/>
    </source>
</evidence>
<comment type="caution">
    <text evidence="1">The sequence shown here is derived from an EMBL/GenBank/DDBJ whole genome shotgun (WGS) entry which is preliminary data.</text>
</comment>